<accession>A0ABR3PBI9</accession>
<proteinExistence type="predicted"/>
<dbReference type="SUPFAM" id="SSF53335">
    <property type="entry name" value="S-adenosyl-L-methionine-dependent methyltransferases"/>
    <property type="match status" value="1"/>
</dbReference>
<evidence type="ECO:0000256" key="6">
    <source>
        <dbReference type="SAM" id="MobiDB-lite"/>
    </source>
</evidence>
<name>A0ABR3PBI9_9PEZI</name>
<dbReference type="PANTHER" id="PTHR43397">
    <property type="entry name" value="ERGOTHIONEINE BIOSYNTHESIS PROTEIN 1"/>
    <property type="match status" value="1"/>
</dbReference>
<reference evidence="10 11" key="1">
    <citation type="submission" date="2024-07" db="EMBL/GenBank/DDBJ databases">
        <title>Draft sequence of the Neodothiora populina.</title>
        <authorList>
            <person name="Drown D.D."/>
            <person name="Schuette U.S."/>
            <person name="Buechlein A.B."/>
            <person name="Rusch D.R."/>
            <person name="Winton L.W."/>
            <person name="Adams G.A."/>
        </authorList>
    </citation>
    <scope>NUCLEOTIDE SEQUENCE [LARGE SCALE GENOMIC DNA]</scope>
    <source>
        <strain evidence="10 11">CPC 39397</strain>
    </source>
</reference>
<dbReference type="NCBIfam" id="TIGR03439">
    <property type="entry name" value="methyl_EasF"/>
    <property type="match status" value="1"/>
</dbReference>
<dbReference type="Gene3D" id="3.90.1580.10">
    <property type="entry name" value="paralog of FGE (formylglycine-generating enzyme)"/>
    <property type="match status" value="1"/>
</dbReference>
<feature type="compositionally biased region" description="Low complexity" evidence="6">
    <location>
        <begin position="716"/>
        <end position="732"/>
    </location>
</feature>
<dbReference type="Pfam" id="PF12867">
    <property type="entry name" value="DinB_2"/>
    <property type="match status" value="1"/>
</dbReference>
<evidence type="ECO:0000256" key="1">
    <source>
        <dbReference type="ARBA" id="ARBA00022603"/>
    </source>
</evidence>
<keyword evidence="3" id="KW-0560">Oxidoreductase</keyword>
<dbReference type="GeneID" id="95980599"/>
<protein>
    <submittedName>
        <fullName evidence="10">Uncharacterized protein</fullName>
    </submittedName>
</protein>
<dbReference type="Gene3D" id="3.40.50.150">
    <property type="entry name" value="Vaccinia Virus protein VP39"/>
    <property type="match status" value="1"/>
</dbReference>
<dbReference type="InterPro" id="IPR019257">
    <property type="entry name" value="MeTrfase_dom"/>
</dbReference>
<keyword evidence="4" id="KW-0408">Iron</keyword>
<dbReference type="InterPro" id="IPR024775">
    <property type="entry name" value="DinB-like"/>
</dbReference>
<dbReference type="Proteomes" id="UP001562354">
    <property type="component" value="Unassembled WGS sequence"/>
</dbReference>
<gene>
    <name evidence="10" type="ORF">AAFC00_006900</name>
</gene>
<evidence type="ECO:0000256" key="4">
    <source>
        <dbReference type="ARBA" id="ARBA00023004"/>
    </source>
</evidence>
<evidence type="ECO:0000259" key="9">
    <source>
        <dbReference type="Pfam" id="PF12867"/>
    </source>
</evidence>
<dbReference type="Pfam" id="PF10017">
    <property type="entry name" value="Methyltransf_33"/>
    <property type="match status" value="1"/>
</dbReference>
<evidence type="ECO:0000259" key="7">
    <source>
        <dbReference type="Pfam" id="PF03781"/>
    </source>
</evidence>
<keyword evidence="11" id="KW-1185">Reference proteome</keyword>
<feature type="domain" description="Sulfatase-modifying factor enzyme-like" evidence="7">
    <location>
        <begin position="558"/>
        <end position="676"/>
    </location>
</feature>
<feature type="domain" description="Histidine-specific methyltransferase SAM-dependent" evidence="8">
    <location>
        <begin position="31"/>
        <end position="336"/>
    </location>
</feature>
<feature type="domain" description="Sulfatase-modifying factor enzyme-like" evidence="7">
    <location>
        <begin position="749"/>
        <end position="849"/>
    </location>
</feature>
<evidence type="ECO:0000256" key="3">
    <source>
        <dbReference type="ARBA" id="ARBA00023002"/>
    </source>
</evidence>
<evidence type="ECO:0000313" key="10">
    <source>
        <dbReference type="EMBL" id="KAL1303525.1"/>
    </source>
</evidence>
<dbReference type="InterPro" id="IPR042095">
    <property type="entry name" value="SUMF_sf"/>
</dbReference>
<dbReference type="InterPro" id="IPR016187">
    <property type="entry name" value="CTDL_fold"/>
</dbReference>
<dbReference type="RefSeq" id="XP_069199800.1">
    <property type="nucleotide sequence ID" value="XM_069346921.1"/>
</dbReference>
<keyword evidence="2" id="KW-0808">Transferase</keyword>
<evidence type="ECO:0000259" key="8">
    <source>
        <dbReference type="Pfam" id="PF10017"/>
    </source>
</evidence>
<feature type="domain" description="DinB-like" evidence="9">
    <location>
        <begin position="374"/>
        <end position="497"/>
    </location>
</feature>
<dbReference type="InterPro" id="IPR029063">
    <property type="entry name" value="SAM-dependent_MTases_sf"/>
</dbReference>
<dbReference type="InterPro" id="IPR017805">
    <property type="entry name" value="SAM_MeTrfase_EasF-type_put"/>
</dbReference>
<evidence type="ECO:0000313" key="11">
    <source>
        <dbReference type="Proteomes" id="UP001562354"/>
    </source>
</evidence>
<dbReference type="EMBL" id="JBFMKM010000010">
    <property type="protein sequence ID" value="KAL1303525.1"/>
    <property type="molecule type" value="Genomic_DNA"/>
</dbReference>
<feature type="region of interest" description="Disordered" evidence="6">
    <location>
        <begin position="711"/>
        <end position="742"/>
    </location>
</feature>
<dbReference type="InterPro" id="IPR051128">
    <property type="entry name" value="EgtD_Methyltrsf_superfamily"/>
</dbReference>
<dbReference type="InterPro" id="IPR005532">
    <property type="entry name" value="SUMF_dom"/>
</dbReference>
<sequence>MAISMSASVQSDDTPRIIDIRQDTSFTSLVDQIHAGLSPVNGGEKSLPTLLLYDENGLKLFEKITYLDEYYLTRQEIYVLEHYAERIADRIALKPGSIIVELGSGNLRKVKILLDALDRKGIDVTYYALDLSLEELTRTLAAVPKGTFSNVKCFGLLGTYNDGLAWLKEQDSERPKTVLSLGSSVGNFDRAGAAQFISEFADVLTHSDTLLVGVDACTDSEKVYQAYNDREGLTHEFILNGLTHANALLGHEAFHVEDWKVIGRYNEKHHRHEAFVTPTKDVEIDGVTIRAHEQIRIEESWKYDQSHLESLWAAAHVTEGTKWTNEDGNYALHLLNRPKVAFSTKPSEYAASPVPSLTDWNDLWVAWDTVTQEMLPEDELLDKPIKLRNACIFYLGHIPTFVDIHLTRATRGKPTPPSYYTQIFERGIDPDVDDPEQCHSHSEVPDSWPPVSEVLDFQTRVRQRIQGLYDSGAASKDRVISRALWLGYEHEIMHLETLLYMLVQSEKTLAPPSTIRPDFEMIAAESRRNVVENEWFTIPAQDVSIGLDDPDDNSGPDHYLGWDNEKPKRIVHVPSFKAQARPITNGEYAHYLRENEIEQVPASWMSRYQSSSNGAVNKANGHSGLTSQEYFFDKAVRTVYGAVPLEYALDWPVAASYDELAGCAKWMGGRIPTMEETRSIYLYVDDMKSKDIEQAINVTIPAVNGHLINNGVQESPPATEQAVPAAAASSPTNVTDRPDPNDVHVDLEGTNVGFKHWHPVSVTSNGNKLAGQAGMGGVWEWTSTTLAPHEGFEAMKLYPGYTSDFFDNKHNIVLGGSWATHPRIAGRKSFVNWYQRNYLYVWAGARLVKDL</sequence>
<dbReference type="Pfam" id="PF03781">
    <property type="entry name" value="FGE-sulfatase"/>
    <property type="match status" value="2"/>
</dbReference>
<comment type="caution">
    <text evidence="10">The sequence shown here is derived from an EMBL/GenBank/DDBJ whole genome shotgun (WGS) entry which is preliminary data.</text>
</comment>
<evidence type="ECO:0000256" key="5">
    <source>
        <dbReference type="ARBA" id="ARBA00037882"/>
    </source>
</evidence>
<keyword evidence="1" id="KW-0489">Methyltransferase</keyword>
<dbReference type="SUPFAM" id="SSF56436">
    <property type="entry name" value="C-type lectin-like"/>
    <property type="match status" value="1"/>
</dbReference>
<evidence type="ECO:0000256" key="2">
    <source>
        <dbReference type="ARBA" id="ARBA00022679"/>
    </source>
</evidence>
<comment type="pathway">
    <text evidence="5">Amino-acid biosynthesis; ergothioneine biosynthesis.</text>
</comment>
<organism evidence="10 11">
    <name type="scientific">Neodothiora populina</name>
    <dbReference type="NCBI Taxonomy" id="2781224"/>
    <lineage>
        <taxon>Eukaryota</taxon>
        <taxon>Fungi</taxon>
        <taxon>Dikarya</taxon>
        <taxon>Ascomycota</taxon>
        <taxon>Pezizomycotina</taxon>
        <taxon>Dothideomycetes</taxon>
        <taxon>Dothideomycetidae</taxon>
        <taxon>Dothideales</taxon>
        <taxon>Dothioraceae</taxon>
        <taxon>Neodothiora</taxon>
    </lineage>
</organism>
<dbReference type="PANTHER" id="PTHR43397:SF1">
    <property type="entry name" value="ERGOTHIONEINE BIOSYNTHESIS PROTEIN 1"/>
    <property type="match status" value="1"/>
</dbReference>